<feature type="domain" description="Endonuclease/exonuclease/phosphatase" evidence="1">
    <location>
        <begin position="43"/>
        <end position="245"/>
    </location>
</feature>
<proteinExistence type="predicted"/>
<organism evidence="2 3">
    <name type="scientific">Solanum commersonii</name>
    <name type="common">Commerson's wild potato</name>
    <name type="synonym">Commerson's nightshade</name>
    <dbReference type="NCBI Taxonomy" id="4109"/>
    <lineage>
        <taxon>Eukaryota</taxon>
        <taxon>Viridiplantae</taxon>
        <taxon>Streptophyta</taxon>
        <taxon>Embryophyta</taxon>
        <taxon>Tracheophyta</taxon>
        <taxon>Spermatophyta</taxon>
        <taxon>Magnoliopsida</taxon>
        <taxon>eudicotyledons</taxon>
        <taxon>Gunneridae</taxon>
        <taxon>Pentapetalae</taxon>
        <taxon>asterids</taxon>
        <taxon>lamiids</taxon>
        <taxon>Solanales</taxon>
        <taxon>Solanaceae</taxon>
        <taxon>Solanoideae</taxon>
        <taxon>Solaneae</taxon>
        <taxon>Solanum</taxon>
    </lineage>
</organism>
<evidence type="ECO:0000259" key="1">
    <source>
        <dbReference type="Pfam" id="PF03372"/>
    </source>
</evidence>
<gene>
    <name evidence="2" type="ORF">H5410_035560</name>
</gene>
<protein>
    <recommendedName>
        <fullName evidence="1">Endonuclease/exonuclease/phosphatase domain-containing protein</fullName>
    </recommendedName>
</protein>
<dbReference type="Proteomes" id="UP000824120">
    <property type="component" value="Chromosome 7"/>
</dbReference>
<reference evidence="2 3" key="1">
    <citation type="submission" date="2020-09" db="EMBL/GenBank/DDBJ databases">
        <title>De no assembly of potato wild relative species, Solanum commersonii.</title>
        <authorList>
            <person name="Cho K."/>
        </authorList>
    </citation>
    <scope>NUCLEOTIDE SEQUENCE [LARGE SCALE GENOMIC DNA]</scope>
    <source>
        <strain evidence="2">LZ3.2</strain>
        <tissue evidence="2">Leaf</tissue>
    </source>
</reference>
<comment type="caution">
    <text evidence="2">The sequence shown here is derived from an EMBL/GenBank/DDBJ whole genome shotgun (WGS) entry which is preliminary data.</text>
</comment>
<dbReference type="Pfam" id="PF03372">
    <property type="entry name" value="Exo_endo_phos"/>
    <property type="match status" value="1"/>
</dbReference>
<sequence length="445" mass="52268">MKGKQTLVKATPLKNPNSVNLEMTLALRGKPTPNKELSMKILLWNCRGARSADFRRNLRALIDLNNSTILALTETKMEDHGNLLQALEYTDVIQVPTLGYSERTTLFWKSLEITIEPFILTDQEIHSTIEVSSKTPKFFFSIIYAKNSNSFRKSLWNSLSNVANIINGPWLVCRDFNEVTNALEKLRGRPINNSKSSSFINCLDHMGMIDLGFTSQKYTWTNKHKNNKTIIMERLDRFLSNQDWLSLYPNSNVLHLPRTHLDHCPILLTCTKICAKASKIFRFETMWLRHPDFPNIVKAYWYHNNEYNITIEDFTKVVMNWNKQKTKVLNRLNGIQRMETKYKKPFHIDLENTLISNYNEILKREEDFWKLKSRIQWINDGDANTKFFHISTTNRRRRNRILGLNDSVGNWAFDHNIIRETILHHYQTIYSTELNQRTFSFPVPC</sequence>
<dbReference type="Gene3D" id="3.60.10.10">
    <property type="entry name" value="Endonuclease/exonuclease/phosphatase"/>
    <property type="match status" value="1"/>
</dbReference>
<dbReference type="SUPFAM" id="SSF56219">
    <property type="entry name" value="DNase I-like"/>
    <property type="match status" value="1"/>
</dbReference>
<dbReference type="AlphaFoldDB" id="A0A9J5Y436"/>
<dbReference type="InterPro" id="IPR036691">
    <property type="entry name" value="Endo/exonu/phosph_ase_sf"/>
</dbReference>
<dbReference type="OrthoDB" id="1305522at2759"/>
<accession>A0A9J5Y436</accession>
<name>A0A9J5Y436_SOLCO</name>
<evidence type="ECO:0000313" key="2">
    <source>
        <dbReference type="EMBL" id="KAG5594328.1"/>
    </source>
</evidence>
<dbReference type="PANTHER" id="PTHR35218">
    <property type="entry name" value="RNASE H DOMAIN-CONTAINING PROTEIN"/>
    <property type="match status" value="1"/>
</dbReference>
<dbReference type="EMBL" id="JACXVP010000007">
    <property type="protein sequence ID" value="KAG5594328.1"/>
    <property type="molecule type" value="Genomic_DNA"/>
</dbReference>
<dbReference type="GO" id="GO:0003824">
    <property type="term" value="F:catalytic activity"/>
    <property type="evidence" value="ECO:0007669"/>
    <property type="project" value="InterPro"/>
</dbReference>
<dbReference type="InterPro" id="IPR005135">
    <property type="entry name" value="Endo/exonuclease/phosphatase"/>
</dbReference>
<evidence type="ECO:0000313" key="3">
    <source>
        <dbReference type="Proteomes" id="UP000824120"/>
    </source>
</evidence>
<keyword evidence="3" id="KW-1185">Reference proteome</keyword>
<dbReference type="PANTHER" id="PTHR35218:SF7">
    <property type="entry name" value="ENDONUCLEASE_EXONUCLEASE_PHOSPHATASE"/>
    <property type="match status" value="1"/>
</dbReference>